<dbReference type="Gene3D" id="1.10.287.470">
    <property type="entry name" value="Helix hairpin bin"/>
    <property type="match status" value="1"/>
</dbReference>
<organism evidence="3 4">
    <name type="scientific">Aeromonas diversa CDC 2478-85</name>
    <dbReference type="NCBI Taxonomy" id="1268237"/>
    <lineage>
        <taxon>Bacteria</taxon>
        <taxon>Pseudomonadati</taxon>
        <taxon>Pseudomonadota</taxon>
        <taxon>Gammaproteobacteria</taxon>
        <taxon>Aeromonadales</taxon>
        <taxon>Aeromonadaceae</taxon>
        <taxon>Aeromonas</taxon>
    </lineage>
</organism>
<gene>
    <name evidence="3" type="ORF">G114_18001</name>
</gene>
<dbReference type="Gene3D" id="2.40.30.170">
    <property type="match status" value="1"/>
</dbReference>
<dbReference type="Proteomes" id="UP000023775">
    <property type="component" value="Unassembled WGS sequence"/>
</dbReference>
<dbReference type="RefSeq" id="WP_005361665.1">
    <property type="nucleotide sequence ID" value="NZ_APVG01000071.1"/>
</dbReference>
<protein>
    <submittedName>
        <fullName evidence="3">Secretion protein HlyD family protein</fullName>
    </submittedName>
</protein>
<evidence type="ECO:0000256" key="1">
    <source>
        <dbReference type="ARBA" id="ARBA00009477"/>
    </source>
</evidence>
<dbReference type="GO" id="GO:1990281">
    <property type="term" value="C:efflux pump complex"/>
    <property type="evidence" value="ECO:0007669"/>
    <property type="project" value="TreeGrafter"/>
</dbReference>
<evidence type="ECO:0000313" key="3">
    <source>
        <dbReference type="EMBL" id="ENY70502.1"/>
    </source>
</evidence>
<sequence length="257" mass="28158">MTPIRHIARPALLALLGLLAAPLRAETDDPLSPPEEKGQEIRGVLRALDRALLSSELNARVLEMPYREGESFRRGDLLVRFDCAAYQAQLAASQAAAGAAQQELAQNRQLAEMKSVGRHAVALSEAHLAQARAESRVYQIQVDRCRILAPFDGQVVSQRIQAHESANPGTPLLEIVDNRHLEIHLLVPSRWLARLKPGQGFDFVPDETGQPLQAEVVRLGARIDESSQTLPLIGRTKDNHQALMAGMSGTAHFTETP</sequence>
<dbReference type="PANTHER" id="PTHR30469">
    <property type="entry name" value="MULTIDRUG RESISTANCE PROTEIN MDTA"/>
    <property type="match status" value="1"/>
</dbReference>
<keyword evidence="4" id="KW-1185">Reference proteome</keyword>
<name>N9V591_9GAMM</name>
<comment type="caution">
    <text evidence="3">The sequence shown here is derived from an EMBL/GenBank/DDBJ whole genome shotgun (WGS) entry which is preliminary data.</text>
</comment>
<dbReference type="SUPFAM" id="SSF111369">
    <property type="entry name" value="HlyD-like secretion proteins"/>
    <property type="match status" value="1"/>
</dbReference>
<feature type="signal peptide" evidence="2">
    <location>
        <begin position="1"/>
        <end position="25"/>
    </location>
</feature>
<keyword evidence="2" id="KW-0732">Signal</keyword>
<dbReference type="Gene3D" id="2.40.50.100">
    <property type="match status" value="1"/>
</dbReference>
<dbReference type="NCBIfam" id="TIGR01730">
    <property type="entry name" value="RND_mfp"/>
    <property type="match status" value="1"/>
</dbReference>
<dbReference type="InterPro" id="IPR006143">
    <property type="entry name" value="RND_pump_MFP"/>
</dbReference>
<dbReference type="PANTHER" id="PTHR30469:SF15">
    <property type="entry name" value="HLYD FAMILY OF SECRETION PROTEINS"/>
    <property type="match status" value="1"/>
</dbReference>
<dbReference type="AlphaFoldDB" id="N9V591"/>
<comment type="similarity">
    <text evidence="1">Belongs to the membrane fusion protein (MFP) (TC 8.A.1) family.</text>
</comment>
<accession>N9V591</accession>
<dbReference type="PATRIC" id="fig|1268237.3.peg.3531"/>
<dbReference type="EMBL" id="APVG01000071">
    <property type="protein sequence ID" value="ENY70502.1"/>
    <property type="molecule type" value="Genomic_DNA"/>
</dbReference>
<proteinExistence type="inferred from homology"/>
<evidence type="ECO:0000256" key="2">
    <source>
        <dbReference type="SAM" id="SignalP"/>
    </source>
</evidence>
<evidence type="ECO:0000313" key="4">
    <source>
        <dbReference type="Proteomes" id="UP000023775"/>
    </source>
</evidence>
<dbReference type="GO" id="GO:0015562">
    <property type="term" value="F:efflux transmembrane transporter activity"/>
    <property type="evidence" value="ECO:0007669"/>
    <property type="project" value="TreeGrafter"/>
</dbReference>
<dbReference type="eggNOG" id="COG0845">
    <property type="taxonomic scope" value="Bacteria"/>
</dbReference>
<feature type="chain" id="PRO_5004154177" evidence="2">
    <location>
        <begin position="26"/>
        <end position="257"/>
    </location>
</feature>
<reference evidence="3 4" key="1">
    <citation type="journal article" date="2013" name="Genome Announc.">
        <title>Draft Genome Sequence of the Aeromonas diversa Type Strain.</title>
        <authorList>
            <person name="Farfan M."/>
            <person name="Spataro N."/>
            <person name="Sanglas A."/>
            <person name="Albarral V."/>
            <person name="Loren J.G."/>
            <person name="Bosch E."/>
            <person name="Fuste M.C."/>
        </authorList>
    </citation>
    <scope>NUCLEOTIDE SEQUENCE [LARGE SCALE GENOMIC DNA]</scope>
    <source>
        <strain evidence="3 4">2478-85</strain>
    </source>
</reference>